<keyword evidence="7" id="KW-1160">Virus entry into host cell</keyword>
<evidence type="ECO:0000256" key="5">
    <source>
        <dbReference type="ARBA" id="ARBA00023125"/>
    </source>
</evidence>
<evidence type="ECO:0000256" key="1">
    <source>
        <dbReference type="ARBA" id="ARBA00008857"/>
    </source>
</evidence>
<evidence type="ECO:0000256" key="8">
    <source>
        <dbReference type="PROSITE-ProRule" id="PRU01248"/>
    </source>
</evidence>
<dbReference type="PROSITE" id="PS51898">
    <property type="entry name" value="TYR_RECOMBINASE"/>
    <property type="match status" value="1"/>
</dbReference>
<dbReference type="PANTHER" id="PTHR30349">
    <property type="entry name" value="PHAGE INTEGRASE-RELATED"/>
    <property type="match status" value="1"/>
</dbReference>
<keyword evidence="7" id="KW-0229">DNA integration</keyword>
<organism evidence="12 13">
    <name type="scientific">Pelagibacter phage HTVC025P</name>
    <dbReference type="NCBI Taxonomy" id="2259657"/>
    <lineage>
        <taxon>Viruses</taxon>
        <taxon>Duplodnaviria</taxon>
        <taxon>Heunggongvirae</taxon>
        <taxon>Uroviricota</taxon>
        <taxon>Caudoviricetes</taxon>
        <taxon>Autographivirales</taxon>
        <taxon>Autographivirales incertae sedis</taxon>
        <taxon>Thoosavirus</taxon>
        <taxon>Thoosavirus HTVC025P</taxon>
    </lineage>
</organism>
<dbReference type="InterPro" id="IPR002104">
    <property type="entry name" value="Integrase_catalytic"/>
</dbReference>
<dbReference type="Proteomes" id="UP000320575">
    <property type="component" value="Segment"/>
</dbReference>
<reference evidence="12 13" key="1">
    <citation type="journal article" date="2019" name="Environ. Microbiol.">
        <title>Pelagiphages in the Podoviridae family integrate into host genomes.</title>
        <authorList>
            <person name="Zhao Y."/>
            <person name="Qin F."/>
            <person name="Zhang R."/>
            <person name="Giovannoni S.J."/>
            <person name="Zhang Z."/>
            <person name="Sun J."/>
            <person name="Du S."/>
            <person name="Rensing C."/>
        </authorList>
    </citation>
    <scope>NUCLEOTIDE SEQUENCE [LARGE SCALE GENOMIC DNA]</scope>
</reference>
<accession>A0A4Y1NU32</accession>
<feature type="domain" description="Tyr recombinase" evidence="10">
    <location>
        <begin position="216"/>
        <end position="392"/>
    </location>
</feature>
<evidence type="ECO:0000256" key="6">
    <source>
        <dbReference type="ARBA" id="ARBA00023172"/>
    </source>
</evidence>
<keyword evidence="6" id="KW-0233">DNA recombination</keyword>
<dbReference type="Pfam" id="PF00589">
    <property type="entry name" value="Phage_integrase"/>
    <property type="match status" value="1"/>
</dbReference>
<evidence type="ECO:0000256" key="3">
    <source>
        <dbReference type="ARBA" id="ARBA00022679"/>
    </source>
</evidence>
<keyword evidence="4" id="KW-0378">Hydrolase</keyword>
<evidence type="ECO:0000256" key="9">
    <source>
        <dbReference type="SAM" id="MobiDB-lite"/>
    </source>
</evidence>
<dbReference type="GO" id="GO:0016740">
    <property type="term" value="F:transferase activity"/>
    <property type="evidence" value="ECO:0007669"/>
    <property type="project" value="UniProtKB-KW"/>
</dbReference>
<keyword evidence="7" id="KW-1179">Viral genome integration</keyword>
<dbReference type="GO" id="GO:0016787">
    <property type="term" value="F:hydrolase activity"/>
    <property type="evidence" value="ECO:0007669"/>
    <property type="project" value="UniProtKB-KW"/>
</dbReference>
<evidence type="ECO:0000256" key="7">
    <source>
        <dbReference type="ARBA" id="ARBA00023195"/>
    </source>
</evidence>
<dbReference type="GO" id="GO:0044826">
    <property type="term" value="P:viral genome integration into host DNA"/>
    <property type="evidence" value="ECO:0007669"/>
    <property type="project" value="UniProtKB-KW"/>
</dbReference>
<feature type="compositionally biased region" description="Low complexity" evidence="9">
    <location>
        <begin position="403"/>
        <end position="412"/>
    </location>
</feature>
<evidence type="ECO:0000313" key="12">
    <source>
        <dbReference type="EMBL" id="AXH71682.1"/>
    </source>
</evidence>
<evidence type="ECO:0000256" key="4">
    <source>
        <dbReference type="ARBA" id="ARBA00022801"/>
    </source>
</evidence>
<dbReference type="InterPro" id="IPR050090">
    <property type="entry name" value="Tyrosine_recombinase_XerCD"/>
</dbReference>
<evidence type="ECO:0000259" key="10">
    <source>
        <dbReference type="PROSITE" id="PS51898"/>
    </source>
</evidence>
<dbReference type="PROSITE" id="PS51900">
    <property type="entry name" value="CB"/>
    <property type="match status" value="1"/>
</dbReference>
<proteinExistence type="inferred from homology"/>
<keyword evidence="3" id="KW-0808">Transferase</keyword>
<dbReference type="InterPro" id="IPR011010">
    <property type="entry name" value="DNA_brk_join_enz"/>
</dbReference>
<comment type="similarity">
    <text evidence="1">Belongs to the 'phage' integrase family.</text>
</comment>
<dbReference type="EMBL" id="MH598799">
    <property type="protein sequence ID" value="AXH71682.1"/>
    <property type="molecule type" value="Genomic_DNA"/>
</dbReference>
<feature type="region of interest" description="Disordered" evidence="9">
    <location>
        <begin position="398"/>
        <end position="427"/>
    </location>
</feature>
<dbReference type="GO" id="GO:0003677">
    <property type="term" value="F:DNA binding"/>
    <property type="evidence" value="ECO:0007669"/>
    <property type="project" value="UniProtKB-UniRule"/>
</dbReference>
<keyword evidence="5 8" id="KW-0238">DNA-binding</keyword>
<dbReference type="GO" id="GO:0006310">
    <property type="term" value="P:DNA recombination"/>
    <property type="evidence" value="ECO:0007669"/>
    <property type="project" value="UniProtKB-KW"/>
</dbReference>
<keyword evidence="13" id="KW-1185">Reference proteome</keyword>
<dbReference type="Gene3D" id="1.10.443.10">
    <property type="entry name" value="Intergrase catalytic core"/>
    <property type="match status" value="1"/>
</dbReference>
<dbReference type="InterPro" id="IPR013762">
    <property type="entry name" value="Integrase-like_cat_sf"/>
</dbReference>
<evidence type="ECO:0000313" key="13">
    <source>
        <dbReference type="Proteomes" id="UP000320575"/>
    </source>
</evidence>
<dbReference type="PANTHER" id="PTHR30349:SF81">
    <property type="entry name" value="TYROSINE RECOMBINASE XERC"/>
    <property type="match status" value="1"/>
</dbReference>
<feature type="domain" description="Core-binding (CB)" evidence="11">
    <location>
        <begin position="94"/>
        <end position="185"/>
    </location>
</feature>
<dbReference type="GO" id="GO:0075713">
    <property type="term" value="P:establishment of integrated proviral latency"/>
    <property type="evidence" value="ECO:0007669"/>
    <property type="project" value="UniProtKB-KW"/>
</dbReference>
<sequence length="427" mass="48994">MDIIDYKKLLPKGIRFRGNNALQVQSNKTATVDGKKKVYREFSTVPIKLDQHGDYASAFQSAIQEAMKIKMHQDSMVASSGYGKNKVRKSFGVGTLKECFDAVFEKQWAGQKQEKNIKIYAQDMFNYFPVDIRLVDMQTEQHYEGFIEFVRKQIEDRPMNNLSSVSNKSINHRLMLIREICRYAIRHGLLDQTKLLNTDIRSKSMGWDNLSLEPSKKKRPLTEEQILQVYEQAVADGELEFADQFIWLCDTGMRHKTEHDRFTVGDINFKEGNIIFFREKTKSWSVPIPLSERCLEIAKSRKELAFKRGGKKGRIFSMGYSRRRTLFDRYKKQCNLPEDFKPYATRHTFITRLVEAGNPANVVMDLAGHTCIETTLGFYAQSSDNSLKKAIASIGTQQTIDDSSNSSGNQSSMIGHNSRNLLKVQGE</sequence>
<protein>
    <recommendedName>
        <fullName evidence="2">Integrase</fullName>
    </recommendedName>
</protein>
<dbReference type="SUPFAM" id="SSF56349">
    <property type="entry name" value="DNA breaking-rejoining enzymes"/>
    <property type="match status" value="1"/>
</dbReference>
<evidence type="ECO:0000256" key="2">
    <source>
        <dbReference type="ARBA" id="ARBA00016082"/>
    </source>
</evidence>
<gene>
    <name evidence="12" type="ORF">P025_gp08</name>
</gene>
<name>A0A4Y1NU32_9CAUD</name>
<evidence type="ECO:0000259" key="11">
    <source>
        <dbReference type="PROSITE" id="PS51900"/>
    </source>
</evidence>
<dbReference type="InterPro" id="IPR044068">
    <property type="entry name" value="CB"/>
</dbReference>
<dbReference type="GO" id="GO:0015074">
    <property type="term" value="P:DNA integration"/>
    <property type="evidence" value="ECO:0007669"/>
    <property type="project" value="InterPro"/>
</dbReference>